<keyword evidence="2" id="KW-1185">Reference proteome</keyword>
<evidence type="ECO:0000313" key="2">
    <source>
        <dbReference type="Proteomes" id="UP001295740"/>
    </source>
</evidence>
<dbReference type="Proteomes" id="UP001295740">
    <property type="component" value="Unassembled WGS sequence"/>
</dbReference>
<dbReference type="EMBL" id="CAUWAG010000012">
    <property type="protein sequence ID" value="CAJ2508634.1"/>
    <property type="molecule type" value="Genomic_DNA"/>
</dbReference>
<evidence type="ECO:0000313" key="1">
    <source>
        <dbReference type="EMBL" id="CAJ2508634.1"/>
    </source>
</evidence>
<comment type="caution">
    <text evidence="1">The sequence shown here is derived from an EMBL/GenBank/DDBJ whole genome shotgun (WGS) entry which is preliminary data.</text>
</comment>
<accession>A0AAI8VIX5</accession>
<organism evidence="1 2">
    <name type="scientific">Anthostomella pinea</name>
    <dbReference type="NCBI Taxonomy" id="933095"/>
    <lineage>
        <taxon>Eukaryota</taxon>
        <taxon>Fungi</taxon>
        <taxon>Dikarya</taxon>
        <taxon>Ascomycota</taxon>
        <taxon>Pezizomycotina</taxon>
        <taxon>Sordariomycetes</taxon>
        <taxon>Xylariomycetidae</taxon>
        <taxon>Xylariales</taxon>
        <taxon>Xylariaceae</taxon>
        <taxon>Anthostomella</taxon>
    </lineage>
</organism>
<dbReference type="AlphaFoldDB" id="A0AAI8VIX5"/>
<reference evidence="1" key="1">
    <citation type="submission" date="2023-10" db="EMBL/GenBank/DDBJ databases">
        <authorList>
            <person name="Hackl T."/>
        </authorList>
    </citation>
    <scope>NUCLEOTIDE SEQUENCE</scope>
</reference>
<sequence>MFIELRNHVWDLRVQFWEGYSQRDLELDQLKENYASAVQEATKQPQSLNSLCFTYERELGRYKRQIASARARDPTTVLLLTGSPLQQVEADAIIRLQEGVKMDKTDKPGKVSDQGNLFCIQTIAWTQHIEKADLACLHTINNYFKGKRDINDLTEIIDSEFGKFGPSAKLLLKVLNSHNTEIDHITISPGVKYGNTGLVSPNDKSLELPTFDNVVKVME</sequence>
<protein>
    <submittedName>
        <fullName evidence="1">Uu.00g136600.m01.CDS01</fullName>
    </submittedName>
</protein>
<proteinExistence type="predicted"/>
<gene>
    <name evidence="1" type="ORF">KHLLAP_LOCUS9102</name>
</gene>
<name>A0AAI8VIX5_9PEZI</name>